<dbReference type="RefSeq" id="WP_250094587.1">
    <property type="nucleotide sequence ID" value="NZ_JAKRYL010000001.1"/>
</dbReference>
<comment type="caution">
    <text evidence="2">The sequence shown here is derived from an EMBL/GenBank/DDBJ whole genome shotgun (WGS) entry which is preliminary data.</text>
</comment>
<keyword evidence="1" id="KW-0812">Transmembrane</keyword>
<protein>
    <submittedName>
        <fullName evidence="2">Uncharacterized protein</fullName>
    </submittedName>
</protein>
<evidence type="ECO:0000256" key="1">
    <source>
        <dbReference type="SAM" id="Phobius"/>
    </source>
</evidence>
<organism evidence="2 3">
    <name type="scientific">Halalkalibacter alkaliphilus</name>
    <dbReference type="NCBI Taxonomy" id="2917993"/>
    <lineage>
        <taxon>Bacteria</taxon>
        <taxon>Bacillati</taxon>
        <taxon>Bacillota</taxon>
        <taxon>Bacilli</taxon>
        <taxon>Bacillales</taxon>
        <taxon>Bacillaceae</taxon>
        <taxon>Halalkalibacter</taxon>
    </lineage>
</organism>
<keyword evidence="1" id="KW-0472">Membrane</keyword>
<evidence type="ECO:0000313" key="3">
    <source>
        <dbReference type="Proteomes" id="UP001139150"/>
    </source>
</evidence>
<accession>A0A9X2A2Q3</accession>
<feature type="transmembrane region" description="Helical" evidence="1">
    <location>
        <begin position="6"/>
        <end position="23"/>
    </location>
</feature>
<name>A0A9X2A2Q3_9BACI</name>
<proteinExistence type="predicted"/>
<feature type="transmembrane region" description="Helical" evidence="1">
    <location>
        <begin position="103"/>
        <end position="132"/>
    </location>
</feature>
<reference evidence="2" key="1">
    <citation type="submission" date="2022-02" db="EMBL/GenBank/DDBJ databases">
        <title>Halalkalibacter sp. nov. isolated from Lonar Lake, India.</title>
        <authorList>
            <person name="Joshi A."/>
            <person name="Thite S."/>
            <person name="Lodha T."/>
        </authorList>
    </citation>
    <scope>NUCLEOTIDE SEQUENCE</scope>
    <source>
        <strain evidence="2">MEB205</strain>
    </source>
</reference>
<dbReference type="AlphaFoldDB" id="A0A9X2A2Q3"/>
<feature type="transmembrane region" description="Helical" evidence="1">
    <location>
        <begin position="30"/>
        <end position="49"/>
    </location>
</feature>
<dbReference type="Proteomes" id="UP001139150">
    <property type="component" value="Unassembled WGS sequence"/>
</dbReference>
<gene>
    <name evidence="2" type="ORF">MF646_00835</name>
</gene>
<evidence type="ECO:0000313" key="2">
    <source>
        <dbReference type="EMBL" id="MCL7745652.1"/>
    </source>
</evidence>
<dbReference type="EMBL" id="JAKRYL010000001">
    <property type="protein sequence ID" value="MCL7745652.1"/>
    <property type="molecule type" value="Genomic_DNA"/>
</dbReference>
<keyword evidence="3" id="KW-1185">Reference proteome</keyword>
<keyword evidence="1" id="KW-1133">Transmembrane helix</keyword>
<feature type="transmembrane region" description="Helical" evidence="1">
    <location>
        <begin position="69"/>
        <end position="91"/>
    </location>
</feature>
<sequence>MVTIDFSIFVLFAVVGGFLLIGMTKQEKKWFGGIGGIMAVIFIVVSQIIKLQSGFFVERSVETSEPVGQWVVPCFIVLALYLLGMINYRWINAALKKQSWQKWGLISLDILFSLIYLCFGAFALFVVTFTYFPFAP</sequence>